<evidence type="ECO:0000313" key="2">
    <source>
        <dbReference type="Proteomes" id="UP001465755"/>
    </source>
</evidence>
<protein>
    <submittedName>
        <fullName evidence="1">Uncharacterized protein</fullName>
    </submittedName>
</protein>
<keyword evidence="2" id="KW-1185">Reference proteome</keyword>
<dbReference type="EMBL" id="JALJOQ010000291">
    <property type="protein sequence ID" value="KAK9785776.1"/>
    <property type="molecule type" value="Genomic_DNA"/>
</dbReference>
<evidence type="ECO:0000313" key="1">
    <source>
        <dbReference type="EMBL" id="KAK9785776.1"/>
    </source>
</evidence>
<name>A0AAW1NFI7_9CHLO</name>
<comment type="caution">
    <text evidence="1">The sequence shown here is derived from an EMBL/GenBank/DDBJ whole genome shotgun (WGS) entry which is preliminary data.</text>
</comment>
<reference evidence="1 2" key="1">
    <citation type="journal article" date="2024" name="Nat. Commun.">
        <title>Phylogenomics reveals the evolutionary origins of lichenization in chlorophyte algae.</title>
        <authorList>
            <person name="Puginier C."/>
            <person name="Libourel C."/>
            <person name="Otte J."/>
            <person name="Skaloud P."/>
            <person name="Haon M."/>
            <person name="Grisel S."/>
            <person name="Petersen M."/>
            <person name="Berrin J.G."/>
            <person name="Delaux P.M."/>
            <person name="Dal Grande F."/>
            <person name="Keller J."/>
        </authorList>
    </citation>
    <scope>NUCLEOTIDE SEQUENCE [LARGE SCALE GENOMIC DNA]</scope>
    <source>
        <strain evidence="1 2">SAG 2036</strain>
    </source>
</reference>
<organism evidence="1 2">
    <name type="scientific">Symbiochloris irregularis</name>
    <dbReference type="NCBI Taxonomy" id="706552"/>
    <lineage>
        <taxon>Eukaryota</taxon>
        <taxon>Viridiplantae</taxon>
        <taxon>Chlorophyta</taxon>
        <taxon>core chlorophytes</taxon>
        <taxon>Trebouxiophyceae</taxon>
        <taxon>Trebouxiales</taxon>
        <taxon>Trebouxiaceae</taxon>
        <taxon>Symbiochloris</taxon>
    </lineage>
</organism>
<proteinExistence type="predicted"/>
<accession>A0AAW1NFI7</accession>
<sequence length="75" mass="8736">MEYLDKDLHQRYLMSATVNVLENRAAGQLQADLVQTDMVSAEDSPDFRRKLAGDALRTLMHRTEPEFTWDHFMHA</sequence>
<dbReference type="AlphaFoldDB" id="A0AAW1NFI7"/>
<dbReference type="Proteomes" id="UP001465755">
    <property type="component" value="Unassembled WGS sequence"/>
</dbReference>
<gene>
    <name evidence="1" type="ORF">WJX73_003090</name>
</gene>